<proteinExistence type="predicted"/>
<evidence type="ECO:0000313" key="4">
    <source>
        <dbReference type="Proteomes" id="UP000019335"/>
    </source>
</evidence>
<keyword evidence="3" id="KW-0413">Isomerase</keyword>
<dbReference type="PANTHER" id="PTHR47875">
    <property type="entry name" value="PEPTIDYL-PROLYL CIS-TRANS ISOMERASE CYP28, CHLOROPLASTIC"/>
    <property type="match status" value="1"/>
</dbReference>
<name>W7U5A0_9STRA</name>
<protein>
    <submittedName>
        <fullName evidence="3">Peptidyl-prolyl cis-trans isomerase</fullName>
    </submittedName>
</protein>
<dbReference type="Pfam" id="PF00160">
    <property type="entry name" value="Pro_isomerase"/>
    <property type="match status" value="1"/>
</dbReference>
<dbReference type="AlphaFoldDB" id="W7U5A0"/>
<evidence type="ECO:0000256" key="1">
    <source>
        <dbReference type="SAM" id="SignalP"/>
    </source>
</evidence>
<gene>
    <name evidence="3" type="ORF">Naga_100008g32</name>
</gene>
<dbReference type="SUPFAM" id="SSF50891">
    <property type="entry name" value="Cyclophilin-like"/>
    <property type="match status" value="1"/>
</dbReference>
<feature type="domain" description="PPIase cyclophilin-type" evidence="2">
    <location>
        <begin position="164"/>
        <end position="317"/>
    </location>
</feature>
<reference evidence="3 4" key="1">
    <citation type="journal article" date="2014" name="Mol. Plant">
        <title>Chromosome Scale Genome Assembly and Transcriptome Profiling of Nannochloropsis gaditana in Nitrogen Depletion.</title>
        <authorList>
            <person name="Corteggiani Carpinelli E."/>
            <person name="Telatin A."/>
            <person name="Vitulo N."/>
            <person name="Forcato C."/>
            <person name="D'Angelo M."/>
            <person name="Schiavon R."/>
            <person name="Vezzi A."/>
            <person name="Giacometti G.M."/>
            <person name="Morosinotto T."/>
            <person name="Valle G."/>
        </authorList>
    </citation>
    <scope>NUCLEOTIDE SEQUENCE [LARGE SCALE GENOMIC DNA]</scope>
    <source>
        <strain evidence="3 4">B-31</strain>
    </source>
</reference>
<keyword evidence="1" id="KW-0732">Signal</keyword>
<comment type="caution">
    <text evidence="3">The sequence shown here is derived from an EMBL/GenBank/DDBJ whole genome shotgun (WGS) entry which is preliminary data.</text>
</comment>
<feature type="chain" id="PRO_5004901601" evidence="1">
    <location>
        <begin position="25"/>
        <end position="362"/>
    </location>
</feature>
<feature type="signal peptide" evidence="1">
    <location>
        <begin position="1"/>
        <end position="24"/>
    </location>
</feature>
<dbReference type="EMBL" id="AZIL01000356">
    <property type="protein sequence ID" value="EWM27946.1"/>
    <property type="molecule type" value="Genomic_DNA"/>
</dbReference>
<accession>W7U5A0</accession>
<dbReference type="Proteomes" id="UP000019335">
    <property type="component" value="Chromosome 5"/>
</dbReference>
<evidence type="ECO:0000259" key="2">
    <source>
        <dbReference type="PROSITE" id="PS50072"/>
    </source>
</evidence>
<sequence>MKQNISTTARVLCVFFATIDIVECFHAISSGSAAKSIGNIVLHSSASSTPSFSSASPTSASSLFSPPSSQSSSSSSSSFSSSVASSSSFAQSDRRQALASLTSSIAIATCAAVITYTPLSPSNAATKNAKRLPYPAEITAKAFFDVRITGFVTGEEKATSEDFVGRMVFGLFGKAAPIVVGEFIKYTKAPYGGNFPSYAFSSLTKRTPGVSVEAGRIKGLKEIEIAGTREYEYGDQLLGAKGMDEPTLALKHDRRGLLTKSSTQDAVDPVFEMTLGPQPALDNGDSIVFGILLEGQEALDAMEKVPIYTYESAGEQPEALNSLFTNQKKLFLSMAKSLNDERAVNRQGSFLKRVEVLNVGLL</sequence>
<dbReference type="InterPro" id="IPR002130">
    <property type="entry name" value="Cyclophilin-type_PPIase_dom"/>
</dbReference>
<dbReference type="GO" id="GO:0009507">
    <property type="term" value="C:chloroplast"/>
    <property type="evidence" value="ECO:0007669"/>
    <property type="project" value="TreeGrafter"/>
</dbReference>
<dbReference type="PROSITE" id="PS50072">
    <property type="entry name" value="CSA_PPIASE_2"/>
    <property type="match status" value="1"/>
</dbReference>
<dbReference type="PANTHER" id="PTHR47875:SF1">
    <property type="entry name" value="PEPTIDYL-PROLYL CIS-TRANS ISOMERASE CYP28, CHLOROPLASTIC"/>
    <property type="match status" value="1"/>
</dbReference>
<dbReference type="InterPro" id="IPR044178">
    <property type="entry name" value="CYP28-like"/>
</dbReference>
<dbReference type="InterPro" id="IPR029000">
    <property type="entry name" value="Cyclophilin-like_dom_sf"/>
</dbReference>
<organism evidence="3 4">
    <name type="scientific">Nannochloropsis gaditana</name>
    <dbReference type="NCBI Taxonomy" id="72520"/>
    <lineage>
        <taxon>Eukaryota</taxon>
        <taxon>Sar</taxon>
        <taxon>Stramenopiles</taxon>
        <taxon>Ochrophyta</taxon>
        <taxon>Eustigmatophyceae</taxon>
        <taxon>Eustigmatales</taxon>
        <taxon>Monodopsidaceae</taxon>
        <taxon>Nannochloropsis</taxon>
    </lineage>
</organism>
<dbReference type="OrthoDB" id="193499at2759"/>
<evidence type="ECO:0000313" key="3">
    <source>
        <dbReference type="EMBL" id="EWM27946.1"/>
    </source>
</evidence>
<dbReference type="Gene3D" id="2.40.100.10">
    <property type="entry name" value="Cyclophilin-like"/>
    <property type="match status" value="1"/>
</dbReference>
<keyword evidence="4" id="KW-1185">Reference proteome</keyword>
<dbReference type="GO" id="GO:0003755">
    <property type="term" value="F:peptidyl-prolyl cis-trans isomerase activity"/>
    <property type="evidence" value="ECO:0007669"/>
    <property type="project" value="InterPro"/>
</dbReference>